<evidence type="ECO:0000313" key="2">
    <source>
        <dbReference type="EMBL" id="KXB07970.1"/>
    </source>
</evidence>
<organism evidence="2 3">
    <name type="scientific">candidate division MSBL1 archaeon SCGC-AAA382N08</name>
    <dbReference type="NCBI Taxonomy" id="1698285"/>
    <lineage>
        <taxon>Archaea</taxon>
        <taxon>Methanobacteriati</taxon>
        <taxon>Methanobacteriota</taxon>
        <taxon>candidate division MSBL1</taxon>
    </lineage>
</organism>
<protein>
    <submittedName>
        <fullName evidence="2">Uncharacterized protein</fullName>
    </submittedName>
</protein>
<reference evidence="2 3" key="1">
    <citation type="journal article" date="2016" name="Sci. Rep.">
        <title>Metabolic traits of an uncultured archaeal lineage -MSBL1- from brine pools of the Red Sea.</title>
        <authorList>
            <person name="Mwirichia R."/>
            <person name="Alam I."/>
            <person name="Rashid M."/>
            <person name="Vinu M."/>
            <person name="Ba-Alawi W."/>
            <person name="Anthony Kamau A."/>
            <person name="Kamanda Ngugi D."/>
            <person name="Goker M."/>
            <person name="Klenk H.P."/>
            <person name="Bajic V."/>
            <person name="Stingl U."/>
        </authorList>
    </citation>
    <scope>NUCLEOTIDE SEQUENCE [LARGE SCALE GENOMIC DNA]</scope>
    <source>
        <strain evidence="2">SCGC-AAA382N08</strain>
    </source>
</reference>
<name>A0A133VNH9_9EURY</name>
<keyword evidence="1" id="KW-0175">Coiled coil</keyword>
<keyword evidence="3" id="KW-1185">Reference proteome</keyword>
<sequence>MKGENKMENSEKVKREKEIVRFELKLETELPSFYRQFLLEQGSAVIAGYPIFGLVKKKAEEEKGTTLFFRKGDLNRGSFDWVAEYEGRIVGLCNRPNCGLCDMEQRKKLMSFQGGELRVELQSYQKGSKKFYIAHLVSFPEKELILNEPKISVLEATQLLRDKRPDLPHDFLAISFSGERALCFDLARSSGDDAPLVDVPLDKEEEILPVADSFKEFVERHNSFEKDFRRELGRLRRRKSEVEKKMEMEEKMKRGIDRKVKIRRLDKKNGVKSTLHSRPKDWHPRIVRFHDNTVALTAYRYNDRHHKLEVDAFFAHDHPLYIPGDPMRGLMIILFSEALVLGGSLDLVFTRGTKGGRFEIPLPKSLIRFAEERGVEFSRKKDGEIIHEEGLELWWTLLELTPKAEERGVRLDKYGYLPKENLALILSSGIWTREETIWLLENSPRPEGILAGADTPKKRFYNMESVTYGVAALLVSRLQRKIMVELAEGFGPEERMVAECVIEPIGKFHILKCDEEFELPWVYSKRNVKVKPEESILILSRPKVVARPSIDFDWLVNQIELVSSTEIDASFRCLLLGMEYRDFPRMDELLQVAKEKDVLILLAPRRLDHYQQEVLQKMRKAGNLKRLPPREGPINLWVFSVKADCWDSPVLKRSTRDADTFARWINKGVDVKRAEYEFFLNCSVVEREVLQNEECASPMVKFYYESGDDFNIAEALKLWGKLYKGIMFPFLRPKKEVESFLKEIPMRFLSNLRPPKGKGLVFIPEPYGAIVEDVGFEKKRKWVSLKTVIDSEVELPEPSDFKRRRASDFAYQINECLKEGKPLPVSYLTPHLFFPEVIREYLYYREKGYSSKSSKVVVKRDS</sequence>
<dbReference type="InterPro" id="IPR037883">
    <property type="entry name" value="Knr4/Smi1-like_sf"/>
</dbReference>
<proteinExistence type="predicted"/>
<dbReference type="EMBL" id="LHYJ01000035">
    <property type="protein sequence ID" value="KXB07970.1"/>
    <property type="molecule type" value="Genomic_DNA"/>
</dbReference>
<dbReference type="AlphaFoldDB" id="A0A133VNH9"/>
<feature type="coiled-coil region" evidence="1">
    <location>
        <begin position="225"/>
        <end position="252"/>
    </location>
</feature>
<evidence type="ECO:0000256" key="1">
    <source>
        <dbReference type="SAM" id="Coils"/>
    </source>
</evidence>
<evidence type="ECO:0000313" key="3">
    <source>
        <dbReference type="Proteomes" id="UP000070175"/>
    </source>
</evidence>
<dbReference type="Gene3D" id="3.40.1580.10">
    <property type="entry name" value="SMI1/KNR4-like"/>
    <property type="match status" value="2"/>
</dbReference>
<dbReference type="SUPFAM" id="SSF160631">
    <property type="entry name" value="SMI1/KNR4-like"/>
    <property type="match status" value="2"/>
</dbReference>
<accession>A0A133VNH9</accession>
<dbReference type="Proteomes" id="UP000070175">
    <property type="component" value="Unassembled WGS sequence"/>
</dbReference>
<comment type="caution">
    <text evidence="2">The sequence shown here is derived from an EMBL/GenBank/DDBJ whole genome shotgun (WGS) entry which is preliminary data.</text>
</comment>
<feature type="non-terminal residue" evidence="2">
    <location>
        <position position="862"/>
    </location>
</feature>
<gene>
    <name evidence="2" type="ORF">AKJ56_02070</name>
</gene>